<feature type="domain" description="SusD-like N-terminal" evidence="7">
    <location>
        <begin position="105"/>
        <end position="235"/>
    </location>
</feature>
<keyword evidence="5" id="KW-0998">Cell outer membrane</keyword>
<accession>A0A5Q0QFJ8</accession>
<evidence type="ECO:0000256" key="1">
    <source>
        <dbReference type="ARBA" id="ARBA00004442"/>
    </source>
</evidence>
<proteinExistence type="inferred from homology"/>
<dbReference type="InterPro" id="IPR011990">
    <property type="entry name" value="TPR-like_helical_dom_sf"/>
</dbReference>
<dbReference type="CDD" id="cd08977">
    <property type="entry name" value="SusD"/>
    <property type="match status" value="1"/>
</dbReference>
<sequence>MKRYILSNTRKWLIVVFSCFSLVSCDMDVLDTVPSDRFSEDAIWDDPALIETFVSSTYRSIPNGFRYSFYNLSVMVDELNARNNAWLYAYWGGNLTADNLGIANYWSAVATGTNTNQNYWTTINRTNIFFQNIERERSKELAPETRDRMIGEMKVIRAKSYFELISLFGGVPLITKPFNLKDDFKLKRNTYNEVMVFLLKEVEEAINLLPMEYDAANKGRISKGAAMALKSRAMLYRASPLNNPQNDRSLWEAAANAAKDVIDLKKYRLFPDYRTYFLEENIYNSESIWQRPFNQLISPEAVYLELASYPNGYNGFGQIHPLQNLVDDFETTRGLMPENDPLFSDQDPYKDRDPRFYATILHDGMVWKGREVETFLPGGKDSNEGPISPWNASETGYYPRKFVNERINNPSSSNMSQTPWTFFRYAEILLNFAEANYFLGNEQIARDYLNMVRSRESVNQPNIPASTSGSALFDRIVNERRVELVFEMHRWYDLRRWKIAPKVLNTDFLRMDIRKNITSGVKTYKKVVWKKAVFTDKDYLLPIPQDEIDKNELLTQNPGYN</sequence>
<keyword evidence="3" id="KW-0732">Signal</keyword>
<evidence type="ECO:0000256" key="5">
    <source>
        <dbReference type="ARBA" id="ARBA00023237"/>
    </source>
</evidence>
<keyword evidence="9" id="KW-1185">Reference proteome</keyword>
<name>A0A5Q0QFJ8_9SPHI</name>
<dbReference type="PROSITE" id="PS51257">
    <property type="entry name" value="PROKAR_LIPOPROTEIN"/>
    <property type="match status" value="1"/>
</dbReference>
<dbReference type="Pfam" id="PF07980">
    <property type="entry name" value="SusD_RagB"/>
    <property type="match status" value="1"/>
</dbReference>
<feature type="domain" description="RagB/SusD" evidence="6">
    <location>
        <begin position="285"/>
        <end position="560"/>
    </location>
</feature>
<reference evidence="8 9" key="1">
    <citation type="submission" date="2019-10" db="EMBL/GenBank/DDBJ databases">
        <authorList>
            <person name="Dong K."/>
        </authorList>
    </citation>
    <scope>NUCLEOTIDE SEQUENCE [LARGE SCALE GENOMIC DNA]</scope>
    <source>
        <strain evidence="9">dk4302</strain>
    </source>
</reference>
<evidence type="ECO:0000313" key="9">
    <source>
        <dbReference type="Proteomes" id="UP000326921"/>
    </source>
</evidence>
<keyword evidence="4" id="KW-0472">Membrane</keyword>
<protein>
    <submittedName>
        <fullName evidence="8">RagB/SusD family nutrient uptake outer membrane protein</fullName>
    </submittedName>
</protein>
<dbReference type="Pfam" id="PF14322">
    <property type="entry name" value="SusD-like_3"/>
    <property type="match status" value="1"/>
</dbReference>
<evidence type="ECO:0000259" key="6">
    <source>
        <dbReference type="Pfam" id="PF07980"/>
    </source>
</evidence>
<dbReference type="AlphaFoldDB" id="A0A5Q0QFJ8"/>
<dbReference type="RefSeq" id="WP_153511101.1">
    <property type="nucleotide sequence ID" value="NZ_CP045652.1"/>
</dbReference>
<dbReference type="SUPFAM" id="SSF48452">
    <property type="entry name" value="TPR-like"/>
    <property type="match status" value="1"/>
</dbReference>
<gene>
    <name evidence="8" type="ORF">GFH32_08375</name>
</gene>
<evidence type="ECO:0000256" key="3">
    <source>
        <dbReference type="ARBA" id="ARBA00022729"/>
    </source>
</evidence>
<dbReference type="GO" id="GO:0009279">
    <property type="term" value="C:cell outer membrane"/>
    <property type="evidence" value="ECO:0007669"/>
    <property type="project" value="UniProtKB-SubCell"/>
</dbReference>
<evidence type="ECO:0000256" key="4">
    <source>
        <dbReference type="ARBA" id="ARBA00023136"/>
    </source>
</evidence>
<evidence type="ECO:0000313" key="8">
    <source>
        <dbReference type="EMBL" id="QGA26342.1"/>
    </source>
</evidence>
<evidence type="ECO:0000259" key="7">
    <source>
        <dbReference type="Pfam" id="PF14322"/>
    </source>
</evidence>
<comment type="similarity">
    <text evidence="2">Belongs to the SusD family.</text>
</comment>
<dbReference type="InterPro" id="IPR033985">
    <property type="entry name" value="SusD-like_N"/>
</dbReference>
<dbReference type="EMBL" id="CP045652">
    <property type="protein sequence ID" value="QGA26342.1"/>
    <property type="molecule type" value="Genomic_DNA"/>
</dbReference>
<dbReference type="Gene3D" id="1.25.40.390">
    <property type="match status" value="1"/>
</dbReference>
<comment type="subcellular location">
    <subcellularLocation>
        <location evidence="1">Cell outer membrane</location>
    </subcellularLocation>
</comment>
<organism evidence="8 9">
    <name type="scientific">Sphingobacterium zhuxiongii</name>
    <dbReference type="NCBI Taxonomy" id="2662364"/>
    <lineage>
        <taxon>Bacteria</taxon>
        <taxon>Pseudomonadati</taxon>
        <taxon>Bacteroidota</taxon>
        <taxon>Sphingobacteriia</taxon>
        <taxon>Sphingobacteriales</taxon>
        <taxon>Sphingobacteriaceae</taxon>
        <taxon>Sphingobacterium</taxon>
    </lineage>
</organism>
<dbReference type="KEGG" id="sphe:GFH32_08375"/>
<evidence type="ECO:0000256" key="2">
    <source>
        <dbReference type="ARBA" id="ARBA00006275"/>
    </source>
</evidence>
<dbReference type="Proteomes" id="UP000326921">
    <property type="component" value="Chromosome"/>
</dbReference>
<dbReference type="InterPro" id="IPR012944">
    <property type="entry name" value="SusD_RagB_dom"/>
</dbReference>